<protein>
    <submittedName>
        <fullName evidence="9">Malectin domain-containing carbohydrate-binding protein</fullName>
    </submittedName>
</protein>
<dbReference type="Gene3D" id="2.60.120.430">
    <property type="entry name" value="Galactose-binding lectin"/>
    <property type="match status" value="1"/>
</dbReference>
<name>A0ABW4NEF9_9SPHN</name>
<dbReference type="PRINTS" id="PR00132">
    <property type="entry name" value="GLHYDRLASE2"/>
</dbReference>
<dbReference type="Pfam" id="PF11721">
    <property type="entry name" value="Malectin"/>
    <property type="match status" value="1"/>
</dbReference>
<sequence>MWTIGRAIASMLLALTLAMPALPAAAREVTTVATEWRSILFEGDSKAADQPFERPDTDDRRWNRVSVPHNWQGYAYARQVVKGARHGTAWYRTRLTLAAPRADERISLMFEGVNSYATVWLNGRPVGRHAGGLTSFTLDVTDAVRGGANVLAVRVDNPAGIEDLPWISGDDRPQAGCCEGSQPFGIFRPVRVVRTAALRIRPFGIYAWGAIGRVDATAAHLTMRTEVENASPRARSFAIVGQMVDAAGRVVAERRSALTLAPGASQTVEAPLPRIDRPRLWSPASPTLYTLRARIVEGERTIDELATPYGIRTFEIRTDASGARRLFLNGQPFHVKGISEYEHLLGGSHAFAPEQAVARVAQVRAAGFNAFRDGHYPHNFVYGDTIARDGLLWWPQFSSGLWIDTPSFRANFRALIADWVRERRNNPAVFLWGLQNESKLPKEFAAEMTALIRTIDPTASQQRLVVTCNGGEGSDWNVPQNWSGTYGGDPALYAQEMVKQGLVGEYGAWRALGLHAEAPYGERPFSEDRMAALMQTKARLADSVADRSVGHFHWLLTTHENPGRPMRADGTQIWDGVRALDHVGPANNKGLMTLAGEPLDVYYMFRARQVPALVAPMVHIVSHTWPGRWAVPGVRSGIEVYSNCDAVELFNDGDGRISLGRRRRDAEERFRWDGVTVRYGLMSATCRVGGKVAARDVIRLPLLPPPPGAKPDGAGAPTLTKGAAGLTYLYRVNAGGPALTDASGQAWAGDRHWTPGARWGWTSWADAYRELDPMLGSRGVSSDVIAGTDTPALFRTHRYGREALRYRFAVPDGRYRIELYFAEGWYGRAGIDARGWRRFDVAVNGRTLLKDVDVFAEAGVDAALKKVVTADVRGGTLELSFPRVAAGQAMIAAIAIASDRPIAVPAVEIDGDLVTVQGGTLRQFVDIGDTVIGSARWAALPAELLDSDGVTGATSLRAKRPVTLYRVAAQPAPGWEASELTGTLLDGSATREVRFETRKLAAGETLALPVDNVVLVRRTLVSPYAPGLFTFAKDAGLKEAEAATLNGASIATALKGYGGQGYVALGSEPAKITWPIDTGVAASHRFRFRYWLAGAATKATVTILDASGIVVATMTVAFAPSDAWREVTVETPGMINAGSYRLTLAATGADGLAIDSVRVD</sequence>
<evidence type="ECO:0000259" key="7">
    <source>
        <dbReference type="Pfam" id="PF16355"/>
    </source>
</evidence>
<feature type="chain" id="PRO_5045339928" evidence="4">
    <location>
        <begin position="27"/>
        <end position="1160"/>
    </location>
</feature>
<evidence type="ECO:0000313" key="10">
    <source>
        <dbReference type="Proteomes" id="UP001597283"/>
    </source>
</evidence>
<feature type="domain" description="Glycoside hydrolase family 2 immunoglobulin-like beta-sandwich" evidence="5">
    <location>
        <begin position="216"/>
        <end position="312"/>
    </location>
</feature>
<dbReference type="SUPFAM" id="SSF49785">
    <property type="entry name" value="Galactose-binding domain-like"/>
    <property type="match status" value="3"/>
</dbReference>
<dbReference type="Pfam" id="PF00703">
    <property type="entry name" value="Glyco_hydro_2"/>
    <property type="match status" value="1"/>
</dbReference>
<gene>
    <name evidence="9" type="ORF">ACFSC3_12225</name>
</gene>
<feature type="domain" description="DUF4982" evidence="7">
    <location>
        <begin position="638"/>
        <end position="693"/>
    </location>
</feature>
<dbReference type="InterPro" id="IPR021720">
    <property type="entry name" value="Malectin_dom"/>
</dbReference>
<comment type="similarity">
    <text evidence="1">Belongs to the glycosyl hydrolase 2 family.</text>
</comment>
<dbReference type="Proteomes" id="UP001597283">
    <property type="component" value="Unassembled WGS sequence"/>
</dbReference>
<feature type="domain" description="Malectin" evidence="6">
    <location>
        <begin position="729"/>
        <end position="901"/>
    </location>
</feature>
<keyword evidence="2" id="KW-0378">Hydrolase</keyword>
<dbReference type="InterPro" id="IPR006101">
    <property type="entry name" value="Glyco_hydro_2"/>
</dbReference>
<evidence type="ECO:0000256" key="3">
    <source>
        <dbReference type="ARBA" id="ARBA00023295"/>
    </source>
</evidence>
<dbReference type="PANTHER" id="PTHR42732:SF1">
    <property type="entry name" value="BETA-MANNOSIDASE"/>
    <property type="match status" value="1"/>
</dbReference>
<feature type="signal peptide" evidence="4">
    <location>
        <begin position="1"/>
        <end position="26"/>
    </location>
</feature>
<keyword evidence="4" id="KW-0732">Signal</keyword>
<evidence type="ECO:0000259" key="5">
    <source>
        <dbReference type="Pfam" id="PF00703"/>
    </source>
</evidence>
<dbReference type="SUPFAM" id="SSF49303">
    <property type="entry name" value="beta-Galactosidase/glucuronidase domain"/>
    <property type="match status" value="1"/>
</dbReference>
<organism evidence="9 10">
    <name type="scientific">Sphingomonas floccifaciens</name>
    <dbReference type="NCBI Taxonomy" id="1844115"/>
    <lineage>
        <taxon>Bacteria</taxon>
        <taxon>Pseudomonadati</taxon>
        <taxon>Pseudomonadota</taxon>
        <taxon>Alphaproteobacteria</taxon>
        <taxon>Sphingomonadales</taxon>
        <taxon>Sphingomonadaceae</taxon>
        <taxon>Sphingomonas</taxon>
    </lineage>
</organism>
<evidence type="ECO:0000259" key="8">
    <source>
        <dbReference type="Pfam" id="PF22666"/>
    </source>
</evidence>
<keyword evidence="3" id="KW-0326">Glycosidase</keyword>
<evidence type="ECO:0000259" key="6">
    <source>
        <dbReference type="Pfam" id="PF11721"/>
    </source>
</evidence>
<proteinExistence type="inferred from homology"/>
<dbReference type="InterPro" id="IPR032311">
    <property type="entry name" value="DUF4982"/>
</dbReference>
<dbReference type="Gene3D" id="2.60.40.10">
    <property type="entry name" value="Immunoglobulins"/>
    <property type="match status" value="2"/>
</dbReference>
<dbReference type="Gene3D" id="2.60.120.260">
    <property type="entry name" value="Galactose-binding domain-like"/>
    <property type="match status" value="2"/>
</dbReference>
<dbReference type="InterPro" id="IPR051913">
    <property type="entry name" value="GH2_Domain-Containing"/>
</dbReference>
<feature type="domain" description="Beta-mannosidase-like galactose-binding" evidence="8">
    <location>
        <begin position="88"/>
        <end position="158"/>
    </location>
</feature>
<evidence type="ECO:0000256" key="2">
    <source>
        <dbReference type="ARBA" id="ARBA00022801"/>
    </source>
</evidence>
<evidence type="ECO:0000313" key="9">
    <source>
        <dbReference type="EMBL" id="MFD1788338.1"/>
    </source>
</evidence>
<dbReference type="InterPro" id="IPR017853">
    <property type="entry name" value="GH"/>
</dbReference>
<dbReference type="PANTHER" id="PTHR42732">
    <property type="entry name" value="BETA-GALACTOSIDASE"/>
    <property type="match status" value="1"/>
</dbReference>
<dbReference type="InterPro" id="IPR054593">
    <property type="entry name" value="Beta-mannosidase-like_N2"/>
</dbReference>
<dbReference type="EMBL" id="JBHUFC010000003">
    <property type="protein sequence ID" value="MFD1788338.1"/>
    <property type="molecule type" value="Genomic_DNA"/>
</dbReference>
<dbReference type="Pfam" id="PF22666">
    <property type="entry name" value="Glyco_hydro_2_N2"/>
    <property type="match status" value="1"/>
</dbReference>
<dbReference type="Gene3D" id="3.20.20.80">
    <property type="entry name" value="Glycosidases"/>
    <property type="match status" value="1"/>
</dbReference>
<dbReference type="RefSeq" id="WP_380940723.1">
    <property type="nucleotide sequence ID" value="NZ_JBHUFC010000003.1"/>
</dbReference>
<keyword evidence="10" id="KW-1185">Reference proteome</keyword>
<dbReference type="Pfam" id="PF16355">
    <property type="entry name" value="DUF4982"/>
    <property type="match status" value="1"/>
</dbReference>
<accession>A0ABW4NEF9</accession>
<comment type="caution">
    <text evidence="9">The sequence shown here is derived from an EMBL/GenBank/DDBJ whole genome shotgun (WGS) entry which is preliminary data.</text>
</comment>
<evidence type="ECO:0000256" key="4">
    <source>
        <dbReference type="SAM" id="SignalP"/>
    </source>
</evidence>
<dbReference type="InterPro" id="IPR013783">
    <property type="entry name" value="Ig-like_fold"/>
</dbReference>
<dbReference type="InterPro" id="IPR008979">
    <property type="entry name" value="Galactose-bd-like_sf"/>
</dbReference>
<dbReference type="InterPro" id="IPR006102">
    <property type="entry name" value="Ig-like_GH2"/>
</dbReference>
<dbReference type="InterPro" id="IPR036156">
    <property type="entry name" value="Beta-gal/glucu_dom_sf"/>
</dbReference>
<dbReference type="SUPFAM" id="SSF51445">
    <property type="entry name" value="(Trans)glycosidases"/>
    <property type="match status" value="1"/>
</dbReference>
<evidence type="ECO:0000256" key="1">
    <source>
        <dbReference type="ARBA" id="ARBA00007401"/>
    </source>
</evidence>
<reference evidence="10" key="1">
    <citation type="journal article" date="2019" name="Int. J. Syst. Evol. Microbiol.">
        <title>The Global Catalogue of Microorganisms (GCM) 10K type strain sequencing project: providing services to taxonomists for standard genome sequencing and annotation.</title>
        <authorList>
            <consortium name="The Broad Institute Genomics Platform"/>
            <consortium name="The Broad Institute Genome Sequencing Center for Infectious Disease"/>
            <person name="Wu L."/>
            <person name="Ma J."/>
        </authorList>
    </citation>
    <scope>NUCLEOTIDE SEQUENCE [LARGE SCALE GENOMIC DNA]</scope>
    <source>
        <strain evidence="10">Q85</strain>
    </source>
</reference>